<dbReference type="PROSITE" id="PS50048">
    <property type="entry name" value="ZN2_CY6_FUNGAL_2"/>
    <property type="match status" value="1"/>
</dbReference>
<evidence type="ECO:0000256" key="2">
    <source>
        <dbReference type="ARBA" id="ARBA00022833"/>
    </source>
</evidence>
<dbReference type="GO" id="GO:0008270">
    <property type="term" value="F:zinc ion binding"/>
    <property type="evidence" value="ECO:0007669"/>
    <property type="project" value="InterPro"/>
</dbReference>
<keyword evidence="9" id="KW-1185">Reference proteome</keyword>
<reference evidence="8" key="1">
    <citation type="journal article" date="2020" name="Stud. Mycol.">
        <title>101 Dothideomycetes genomes: a test case for predicting lifestyles and emergence of pathogens.</title>
        <authorList>
            <person name="Haridas S."/>
            <person name="Albert R."/>
            <person name="Binder M."/>
            <person name="Bloem J."/>
            <person name="Labutti K."/>
            <person name="Salamov A."/>
            <person name="Andreopoulos B."/>
            <person name="Baker S."/>
            <person name="Barry K."/>
            <person name="Bills G."/>
            <person name="Bluhm B."/>
            <person name="Cannon C."/>
            <person name="Castanera R."/>
            <person name="Culley D."/>
            <person name="Daum C."/>
            <person name="Ezra D."/>
            <person name="Gonzalez J."/>
            <person name="Henrissat B."/>
            <person name="Kuo A."/>
            <person name="Liang C."/>
            <person name="Lipzen A."/>
            <person name="Lutzoni F."/>
            <person name="Magnuson J."/>
            <person name="Mondo S."/>
            <person name="Nolan M."/>
            <person name="Ohm R."/>
            <person name="Pangilinan J."/>
            <person name="Park H.-J."/>
            <person name="Ramirez L."/>
            <person name="Alfaro M."/>
            <person name="Sun H."/>
            <person name="Tritt A."/>
            <person name="Yoshinaga Y."/>
            <person name="Zwiers L.-H."/>
            <person name="Turgeon B."/>
            <person name="Goodwin S."/>
            <person name="Spatafora J."/>
            <person name="Crous P."/>
            <person name="Grigoriev I."/>
        </authorList>
    </citation>
    <scope>NUCLEOTIDE SEQUENCE</scope>
    <source>
        <strain evidence="8">CBS 130266</strain>
    </source>
</reference>
<evidence type="ECO:0000313" key="8">
    <source>
        <dbReference type="EMBL" id="KAF2421476.1"/>
    </source>
</evidence>
<organism evidence="8 9">
    <name type="scientific">Tothia fuscella</name>
    <dbReference type="NCBI Taxonomy" id="1048955"/>
    <lineage>
        <taxon>Eukaryota</taxon>
        <taxon>Fungi</taxon>
        <taxon>Dikarya</taxon>
        <taxon>Ascomycota</taxon>
        <taxon>Pezizomycotina</taxon>
        <taxon>Dothideomycetes</taxon>
        <taxon>Pleosporomycetidae</taxon>
        <taxon>Venturiales</taxon>
        <taxon>Cylindrosympodiaceae</taxon>
        <taxon>Tothia</taxon>
    </lineage>
</organism>
<feature type="domain" description="Zn(2)-C6 fungal-type" evidence="7">
    <location>
        <begin position="59"/>
        <end position="89"/>
    </location>
</feature>
<comment type="caution">
    <text evidence="8">The sequence shown here is derived from an EMBL/GenBank/DDBJ whole genome shotgun (WGS) entry which is preliminary data.</text>
</comment>
<keyword evidence="2" id="KW-0862">Zinc</keyword>
<keyword evidence="1" id="KW-0479">Metal-binding</keyword>
<dbReference type="Pfam" id="PF00172">
    <property type="entry name" value="Zn_clus"/>
    <property type="match status" value="1"/>
</dbReference>
<sequence length="495" mass="55942">MDPALEINAVNPGQQNVTDPEPFRCKICSKAFTKRPSRNRHVLYCRKKFGEDHSVVRKSCAACRKAKVKCSSEFPRCCRCVDRDVICVYELTRRSRDLDLQPVSPPLNKPIFDDAMLLEPSNPRDQNYSSWDTPPSCNNEALLNPNATQSGASPVAPEPLDQDTVFEWEPDVGVGEVLEESHVGTNLYSNGIGDEFPLDWFFSTPLPGLTLESTVTIPADCMFHTPYLVLRPIDFHYPFHSTSLIAPRSPFIPSRFSSGSQNGRTFLLQNIQSYATLLSNSSLPPFIHPNSLPRQGPCLPSSAPLEICNSFIWRAITMEKDRLMEELEDADEWTTLSMLQAITLYCLLGIFDGDSFSVDFDHELVRAMIKIAIKAEQRQLLCPAEVEGWRPKWKDWVLLESKRRTPEQRGKAYVGLSVLPLPAHKQLWEATGEEDRKQRYDEMLRARKGLSYLRYEDLRDLGKGKVTGGRMEDLNAWMVSGDAFGMLVMMAATAL</sequence>
<evidence type="ECO:0000256" key="4">
    <source>
        <dbReference type="ARBA" id="ARBA00023163"/>
    </source>
</evidence>
<evidence type="ECO:0000256" key="6">
    <source>
        <dbReference type="SAM" id="MobiDB-lite"/>
    </source>
</evidence>
<evidence type="ECO:0000256" key="5">
    <source>
        <dbReference type="ARBA" id="ARBA00023242"/>
    </source>
</evidence>
<feature type="region of interest" description="Disordered" evidence="6">
    <location>
        <begin position="139"/>
        <end position="158"/>
    </location>
</feature>
<keyword evidence="4" id="KW-0804">Transcription</keyword>
<feature type="compositionally biased region" description="Polar residues" evidence="6">
    <location>
        <begin position="139"/>
        <end position="152"/>
    </location>
</feature>
<dbReference type="SUPFAM" id="SSF57701">
    <property type="entry name" value="Zn2/Cys6 DNA-binding domain"/>
    <property type="match status" value="1"/>
</dbReference>
<name>A0A9P4TT14_9PEZI</name>
<dbReference type="InterPro" id="IPR036864">
    <property type="entry name" value="Zn2-C6_fun-type_DNA-bd_sf"/>
</dbReference>
<gene>
    <name evidence="8" type="ORF">EJ08DRAFT_690169</name>
</gene>
<dbReference type="PANTHER" id="PTHR47660:SF3">
    <property type="entry name" value="FINGER DOMAIN PROTEIN, PUTATIVE (AFU_ORTHOLOGUE AFUA_4G03310)-RELATED"/>
    <property type="match status" value="1"/>
</dbReference>
<accession>A0A9P4TT14</accession>
<evidence type="ECO:0000313" key="9">
    <source>
        <dbReference type="Proteomes" id="UP000800235"/>
    </source>
</evidence>
<dbReference type="CDD" id="cd00067">
    <property type="entry name" value="GAL4"/>
    <property type="match status" value="1"/>
</dbReference>
<protein>
    <recommendedName>
        <fullName evidence="7">Zn(2)-C6 fungal-type domain-containing protein</fullName>
    </recommendedName>
</protein>
<dbReference type="EMBL" id="MU007098">
    <property type="protein sequence ID" value="KAF2421476.1"/>
    <property type="molecule type" value="Genomic_DNA"/>
</dbReference>
<dbReference type="Gene3D" id="4.10.240.10">
    <property type="entry name" value="Zn(2)-C6 fungal-type DNA-binding domain"/>
    <property type="match status" value="1"/>
</dbReference>
<dbReference type="PRINTS" id="PR00755">
    <property type="entry name" value="AFLATOXINBRP"/>
</dbReference>
<dbReference type="InterPro" id="IPR001138">
    <property type="entry name" value="Zn2Cys6_DnaBD"/>
</dbReference>
<dbReference type="AlphaFoldDB" id="A0A9P4TT14"/>
<dbReference type="GO" id="GO:0000981">
    <property type="term" value="F:DNA-binding transcription factor activity, RNA polymerase II-specific"/>
    <property type="evidence" value="ECO:0007669"/>
    <property type="project" value="InterPro"/>
</dbReference>
<dbReference type="OrthoDB" id="5423818at2759"/>
<dbReference type="SMART" id="SM00066">
    <property type="entry name" value="GAL4"/>
    <property type="match status" value="1"/>
</dbReference>
<evidence type="ECO:0000256" key="1">
    <source>
        <dbReference type="ARBA" id="ARBA00022723"/>
    </source>
</evidence>
<keyword evidence="5" id="KW-0539">Nucleus</keyword>
<evidence type="ECO:0000256" key="3">
    <source>
        <dbReference type="ARBA" id="ARBA00023015"/>
    </source>
</evidence>
<evidence type="ECO:0000259" key="7">
    <source>
        <dbReference type="PROSITE" id="PS50048"/>
    </source>
</evidence>
<dbReference type="PANTHER" id="PTHR47660">
    <property type="entry name" value="TRANSCRIPTION FACTOR WITH C2H2 AND ZN(2)-CYS(6) DNA BINDING DOMAIN (EUROFUNG)-RELATED-RELATED"/>
    <property type="match status" value="1"/>
</dbReference>
<keyword evidence="3" id="KW-0805">Transcription regulation</keyword>
<dbReference type="Proteomes" id="UP000800235">
    <property type="component" value="Unassembled WGS sequence"/>
</dbReference>
<dbReference type="PROSITE" id="PS00463">
    <property type="entry name" value="ZN2_CY6_FUNGAL_1"/>
    <property type="match status" value="1"/>
</dbReference>
<proteinExistence type="predicted"/>